<dbReference type="OrthoDB" id="31229at2157"/>
<dbReference type="RefSeq" id="WP_006883935.1">
    <property type="nucleotide sequence ID" value="NZ_AOIU01000028.1"/>
</dbReference>
<dbReference type="PATRIC" id="fig|797114.5.peg.2298"/>
<dbReference type="EMBL" id="AOIU01000028">
    <property type="protein sequence ID" value="ELZ24820.1"/>
    <property type="molecule type" value="Genomic_DNA"/>
</dbReference>
<dbReference type="AlphaFoldDB" id="M0CNH4"/>
<keyword evidence="1" id="KW-0378">Hydrolase</keyword>
<sequence>MARDTYDFWLFDLDGTVVDVDPEYPRKIVTEIGDRLGHAFSDREAELLWYGLGDAREEVFADRTLTPDRFWETFHEVEDPYARAESTFVYDDAAAFVRDLDRPTGLVTHCQSYLTEPLLEYHDIADWFDIVVCCDDEVGWKPDPTPVEHAMNGLGVGTAGHRGALVGDNPDDVGAAWNAGLDAVHIERIGPSERGQCVLGDHRVGGFDEL</sequence>
<dbReference type="Gene3D" id="3.40.50.1000">
    <property type="entry name" value="HAD superfamily/HAD-like"/>
    <property type="match status" value="1"/>
</dbReference>
<dbReference type="PANTHER" id="PTHR43434:SF1">
    <property type="entry name" value="PHOSPHOGLYCOLATE PHOSPHATASE"/>
    <property type="match status" value="1"/>
</dbReference>
<dbReference type="Pfam" id="PF00702">
    <property type="entry name" value="Hydrolase"/>
    <property type="match status" value="1"/>
</dbReference>
<dbReference type="InterPro" id="IPR023214">
    <property type="entry name" value="HAD_sf"/>
</dbReference>
<dbReference type="GO" id="GO:0008967">
    <property type="term" value="F:phosphoglycolate phosphatase activity"/>
    <property type="evidence" value="ECO:0007669"/>
    <property type="project" value="TreeGrafter"/>
</dbReference>
<evidence type="ECO:0000313" key="2">
    <source>
        <dbReference type="Proteomes" id="UP000011626"/>
    </source>
</evidence>
<dbReference type="SUPFAM" id="SSF56784">
    <property type="entry name" value="HAD-like"/>
    <property type="match status" value="1"/>
</dbReference>
<comment type="caution">
    <text evidence="1">The sequence shown here is derived from an EMBL/GenBank/DDBJ whole genome shotgun (WGS) entry which is preliminary data.</text>
</comment>
<keyword evidence="2" id="KW-1185">Reference proteome</keyword>
<accession>M0CNH4</accession>
<dbReference type="SFLD" id="SFLDG01129">
    <property type="entry name" value="C1.5:_HAD__Beta-PGM__Phosphata"/>
    <property type="match status" value="1"/>
</dbReference>
<protein>
    <submittedName>
        <fullName evidence="1">HAD-superfamily hydrolase</fullName>
    </submittedName>
</protein>
<dbReference type="SFLD" id="SFLDS00003">
    <property type="entry name" value="Haloacid_Dehalogenase"/>
    <property type="match status" value="1"/>
</dbReference>
<proteinExistence type="predicted"/>
<organism evidence="1 2">
    <name type="scientific">Halosimplex carlsbadense 2-9-1</name>
    <dbReference type="NCBI Taxonomy" id="797114"/>
    <lineage>
        <taxon>Archaea</taxon>
        <taxon>Methanobacteriati</taxon>
        <taxon>Methanobacteriota</taxon>
        <taxon>Stenosarchaea group</taxon>
        <taxon>Halobacteria</taxon>
        <taxon>Halobacteriales</taxon>
        <taxon>Haloarculaceae</taxon>
        <taxon>Halosimplex</taxon>
    </lineage>
</organism>
<reference evidence="1 2" key="1">
    <citation type="journal article" date="2014" name="PLoS Genet.">
        <title>Phylogenetically driven sequencing of extremely halophilic archaea reveals strategies for static and dynamic osmo-response.</title>
        <authorList>
            <person name="Becker E.A."/>
            <person name="Seitzer P.M."/>
            <person name="Tritt A."/>
            <person name="Larsen D."/>
            <person name="Krusor M."/>
            <person name="Yao A.I."/>
            <person name="Wu D."/>
            <person name="Madern D."/>
            <person name="Eisen J.A."/>
            <person name="Darling A.E."/>
            <person name="Facciotti M.T."/>
        </authorList>
    </citation>
    <scope>NUCLEOTIDE SEQUENCE [LARGE SCALE GENOMIC DNA]</scope>
    <source>
        <strain evidence="1 2">2-9-1</strain>
    </source>
</reference>
<dbReference type="InterPro" id="IPR036412">
    <property type="entry name" value="HAD-like_sf"/>
</dbReference>
<gene>
    <name evidence="1" type="ORF">C475_11305</name>
</gene>
<dbReference type="PANTHER" id="PTHR43434">
    <property type="entry name" value="PHOSPHOGLYCOLATE PHOSPHATASE"/>
    <property type="match status" value="1"/>
</dbReference>
<dbReference type="InterPro" id="IPR023198">
    <property type="entry name" value="PGP-like_dom2"/>
</dbReference>
<dbReference type="eggNOG" id="arCOG02292">
    <property type="taxonomic scope" value="Archaea"/>
</dbReference>
<dbReference type="GO" id="GO:0006281">
    <property type="term" value="P:DNA repair"/>
    <property type="evidence" value="ECO:0007669"/>
    <property type="project" value="TreeGrafter"/>
</dbReference>
<dbReference type="STRING" id="797114.C475_11305"/>
<name>M0CNH4_9EURY</name>
<dbReference type="InterPro" id="IPR050155">
    <property type="entry name" value="HAD-like_hydrolase_sf"/>
</dbReference>
<dbReference type="Proteomes" id="UP000011626">
    <property type="component" value="Unassembled WGS sequence"/>
</dbReference>
<evidence type="ECO:0000313" key="1">
    <source>
        <dbReference type="EMBL" id="ELZ24820.1"/>
    </source>
</evidence>
<dbReference type="Gene3D" id="1.10.150.240">
    <property type="entry name" value="Putative phosphatase, domain 2"/>
    <property type="match status" value="1"/>
</dbReference>